<organism evidence="1 2">
    <name type="scientific">Phanerochaete sordida</name>
    <dbReference type="NCBI Taxonomy" id="48140"/>
    <lineage>
        <taxon>Eukaryota</taxon>
        <taxon>Fungi</taxon>
        <taxon>Dikarya</taxon>
        <taxon>Basidiomycota</taxon>
        <taxon>Agaricomycotina</taxon>
        <taxon>Agaricomycetes</taxon>
        <taxon>Polyporales</taxon>
        <taxon>Phanerochaetaceae</taxon>
        <taxon>Phanerochaete</taxon>
    </lineage>
</organism>
<gene>
    <name evidence="1" type="ORF">PsYK624_115910</name>
</gene>
<protein>
    <submittedName>
        <fullName evidence="1">Uncharacterized protein</fullName>
    </submittedName>
</protein>
<keyword evidence="2" id="KW-1185">Reference proteome</keyword>
<evidence type="ECO:0000313" key="2">
    <source>
        <dbReference type="Proteomes" id="UP000703269"/>
    </source>
</evidence>
<dbReference type="AlphaFoldDB" id="A0A9P3GGX7"/>
<comment type="caution">
    <text evidence="1">The sequence shown here is derived from an EMBL/GenBank/DDBJ whole genome shotgun (WGS) entry which is preliminary data.</text>
</comment>
<proteinExistence type="predicted"/>
<sequence length="254" mass="27116">MPISTLPILSAVRDVEVIGAQDVRYGASGALPTSVSSSPGANFGLLLFSSATPGTIVRGSAISMAMRYITSSPWISSVRSVELVRPSTSGQKAPRTVSGAFAWNKGKEPTRLKQPSTSSLASVPDWPFARSWMGGFASRAKAFSPLTTRSTVAHFRGSWDDEGWPSGPRGWGRSAGRGSAARWRSQAEGLGVHVCLGNNPAESERHSPVCLRDAVAQCGSAQGGRWWRIPGMSERPAYPRETDMFCPREATSCT</sequence>
<accession>A0A9P3GGX7</accession>
<dbReference type="EMBL" id="BPQB01000048">
    <property type="protein sequence ID" value="GJE95407.1"/>
    <property type="molecule type" value="Genomic_DNA"/>
</dbReference>
<dbReference type="Proteomes" id="UP000703269">
    <property type="component" value="Unassembled WGS sequence"/>
</dbReference>
<name>A0A9P3GGX7_9APHY</name>
<evidence type="ECO:0000313" key="1">
    <source>
        <dbReference type="EMBL" id="GJE95407.1"/>
    </source>
</evidence>
<reference evidence="1 2" key="1">
    <citation type="submission" date="2021-08" db="EMBL/GenBank/DDBJ databases">
        <title>Draft Genome Sequence of Phanerochaete sordida strain YK-624.</title>
        <authorList>
            <person name="Mori T."/>
            <person name="Dohra H."/>
            <person name="Suzuki T."/>
            <person name="Kawagishi H."/>
            <person name="Hirai H."/>
        </authorList>
    </citation>
    <scope>NUCLEOTIDE SEQUENCE [LARGE SCALE GENOMIC DNA]</scope>
    <source>
        <strain evidence="1 2">YK-624</strain>
    </source>
</reference>